<gene>
    <name evidence="2" type="ORF">D0511_21305</name>
</gene>
<dbReference type="Pfam" id="PF05016">
    <property type="entry name" value="ParE_toxin"/>
    <property type="match status" value="1"/>
</dbReference>
<evidence type="ECO:0000256" key="1">
    <source>
        <dbReference type="ARBA" id="ARBA00022649"/>
    </source>
</evidence>
<name>A0AAD0W5D7_PSEO7</name>
<dbReference type="Proteomes" id="UP000258102">
    <property type="component" value="Chromosome 2"/>
</dbReference>
<accession>A0AAD0W5D7</accession>
<sequence>MKNVNFKITENAQFQIKDAIKWRAHNECEQIARDKIKSTITDFQTQLKTFPECGKACQYFDVPEYREIVKGDYRFVYEICQTDNNFDIYILIFCHVKMDYETLLKQSIYF</sequence>
<evidence type="ECO:0000313" key="2">
    <source>
        <dbReference type="EMBL" id="AXR04445.1"/>
    </source>
</evidence>
<reference evidence="2 3" key="1">
    <citation type="submission" date="2018-08" db="EMBL/GenBank/DDBJ databases">
        <title>Whole Genome Sequences of Two Pseudoalteromonas piscicida Strains, DE1-A and DE2-A, which Exhibit Strong Antibacterial Activity against Vibrio vulnificus.</title>
        <authorList>
            <person name="Richards G.P."/>
            <person name="Needleman D.S."/>
            <person name="Watson M.A."/>
            <person name="Polson S.W."/>
        </authorList>
    </citation>
    <scope>NUCLEOTIDE SEQUENCE [LARGE SCALE GENOMIC DNA]</scope>
    <source>
        <strain evidence="2 3">DE2-A</strain>
    </source>
</reference>
<protein>
    <submittedName>
        <fullName evidence="2">Type II toxin-antitoxin system RelE/ParE family toxin</fullName>
    </submittedName>
</protein>
<dbReference type="RefSeq" id="WP_088532538.1">
    <property type="nucleotide sequence ID" value="NZ_CP021647.1"/>
</dbReference>
<dbReference type="KEGG" id="ppis:B1L02_19995"/>
<organism evidence="2 3">
    <name type="scientific">Pseudoalteromonas piscicida</name>
    <dbReference type="NCBI Taxonomy" id="43662"/>
    <lineage>
        <taxon>Bacteria</taxon>
        <taxon>Pseudomonadati</taxon>
        <taxon>Pseudomonadota</taxon>
        <taxon>Gammaproteobacteria</taxon>
        <taxon>Alteromonadales</taxon>
        <taxon>Pseudoalteromonadaceae</taxon>
        <taxon>Pseudoalteromonas</taxon>
    </lineage>
</organism>
<dbReference type="EMBL" id="CP031762">
    <property type="protein sequence ID" value="AXR04445.1"/>
    <property type="molecule type" value="Genomic_DNA"/>
</dbReference>
<dbReference type="InterPro" id="IPR035093">
    <property type="entry name" value="RelE/ParE_toxin_dom_sf"/>
</dbReference>
<dbReference type="Gene3D" id="3.30.2310.20">
    <property type="entry name" value="RelE-like"/>
    <property type="match status" value="1"/>
</dbReference>
<dbReference type="AlphaFoldDB" id="A0AAD0W5D7"/>
<evidence type="ECO:0000313" key="3">
    <source>
        <dbReference type="Proteomes" id="UP000258102"/>
    </source>
</evidence>
<keyword evidence="1" id="KW-1277">Toxin-antitoxin system</keyword>
<dbReference type="InterPro" id="IPR007712">
    <property type="entry name" value="RelE/ParE_toxin"/>
</dbReference>
<proteinExistence type="predicted"/>